<geneLocation type="plasmid" evidence="2">
    <name>unnamed</name>
</geneLocation>
<dbReference type="EMBL" id="CP011133">
    <property type="protein sequence ID" value="AKE62321.1"/>
    <property type="molecule type" value="Genomic_DNA"/>
</dbReference>
<dbReference type="Proteomes" id="UP000034085">
    <property type="component" value="Plasmid"/>
</dbReference>
<dbReference type="HOGENOM" id="CLU_063645_2_0_6"/>
<sequence>MNTDVKAIFEQSRTLENLEGAAVLMRGLDKAPSSLRALSDFVTKARKSGNTEQFEEADIGRNNVFAVSPYWLFVEEGLNLRDVNYDRAVMFKHAYLERPHSVPSIRVKPVVVEGVTRLKIIDGHHRFAGLMMAIAEGASFQKITVEEFEGGKDEEVYNMIESANSLQLKMVERAEGFKRLIGWGHTIESVAQRLGVSLVTVRRSIVLANADFSIKMLVKEDKVSGDVAVDVINECQGTDRDPYEVLMESLKKAEGAGKTRVTAKFVNSKKKTGLKPKVIRKTFDSLLPTLSQLRDQIPPQPEGEHENQIEITETVPEEVVLRLTPEMARTLMATLAELESAKIAEDAEANGDSDGDGAENNGSVDDATDADSNGANQQNGETEDTQLHPVY</sequence>
<dbReference type="AlphaFoldDB" id="A0A0F6U0S8"/>
<evidence type="ECO:0000256" key="1">
    <source>
        <dbReference type="SAM" id="MobiDB-lite"/>
    </source>
</evidence>
<dbReference type="PATRIC" id="fig|1261127.3.peg.5752"/>
<feature type="compositionally biased region" description="Acidic residues" evidence="1">
    <location>
        <begin position="346"/>
        <end position="357"/>
    </location>
</feature>
<evidence type="ECO:0008006" key="4">
    <source>
        <dbReference type="Google" id="ProtNLM"/>
    </source>
</evidence>
<protein>
    <recommendedName>
        <fullName evidence="4">ParB/RepB/Spo0J family partition protein</fullName>
    </recommendedName>
</protein>
<accession>A0A0F6U0S8</accession>
<dbReference type="RefSeq" id="WP_046499440.1">
    <property type="nucleotide sequence ID" value="NZ_CP011133.1"/>
</dbReference>
<dbReference type="OrthoDB" id="6197524at2"/>
<evidence type="ECO:0000313" key="3">
    <source>
        <dbReference type="Proteomes" id="UP000034085"/>
    </source>
</evidence>
<dbReference type="KEGG" id="cama:F384_27695"/>
<dbReference type="Gene3D" id="1.10.10.2830">
    <property type="match status" value="1"/>
</dbReference>
<reference evidence="2 3" key="1">
    <citation type="submission" date="2015-03" db="EMBL/GenBank/DDBJ databases">
        <title>Complete genome sequence of Citrobacter amalonaticus Y19.</title>
        <authorList>
            <person name="Park S."/>
        </authorList>
    </citation>
    <scope>NUCLEOTIDE SEQUENCE [LARGE SCALE GENOMIC DNA]</scope>
    <source>
        <strain evidence="2 3">Y19</strain>
        <plasmid evidence="3">Plasmid</plasmid>
    </source>
</reference>
<proteinExistence type="predicted"/>
<feature type="compositionally biased region" description="Polar residues" evidence="1">
    <location>
        <begin position="370"/>
        <end position="380"/>
    </location>
</feature>
<keyword evidence="2" id="KW-0614">Plasmid</keyword>
<evidence type="ECO:0000313" key="2">
    <source>
        <dbReference type="EMBL" id="AKE62321.1"/>
    </source>
</evidence>
<feature type="region of interest" description="Disordered" evidence="1">
    <location>
        <begin position="344"/>
        <end position="391"/>
    </location>
</feature>
<gene>
    <name evidence="2" type="ORF">F384_27695</name>
</gene>
<organism evidence="2 3">
    <name type="scientific">Citrobacter amalonaticus Y19</name>
    <dbReference type="NCBI Taxonomy" id="1261127"/>
    <lineage>
        <taxon>Bacteria</taxon>
        <taxon>Pseudomonadati</taxon>
        <taxon>Pseudomonadota</taxon>
        <taxon>Gammaproteobacteria</taxon>
        <taxon>Enterobacterales</taxon>
        <taxon>Enterobacteriaceae</taxon>
        <taxon>Citrobacter</taxon>
    </lineage>
</organism>
<name>A0A0F6U0S8_CITAM</name>
<dbReference type="SUPFAM" id="SSF109709">
    <property type="entry name" value="KorB DNA-binding domain-like"/>
    <property type="match status" value="1"/>
</dbReference>